<sequence>MAATAAGGTGKKTLEDDQSEHLAPKQVIDKIRLDRFRIGAASESSSSGGGQETLVWALNNVLKGVAVNVNSEADHCVEELVQNVRDAQLSLPEGEKGVLEIRLLRRDPLNCIHRQDWLDHDMDAKHPVPEECIQDRGCLLLVYNERGFRGTDVDAICDLGRSTKKDAGGKFVGEKGQGFKSVFRVAEFAYILSDQPDSQYFFRQRKHEHPDAGVWLVVPDFIQKESIPTDIRELIKGKTCIALSIGTPESSRDPDAHYNTIYDKLTTKLLPECFLFLDKPDTIKISAERPDGTRTDERVLERKVVMHSQQEGYSLVVLSLRVEGGGGGGGAAAAAAASAGAGGGLTIDRPYLVIEQTFNVPSNIAKNTEGRKDAKERTIWVAMLVEELSTLMQKRAEIGRHKAACSRRDGGGDRIALKDDTELPMVFTYLPTDQERTGLPVLVNADWRLVASRESCSTSVWNFWLAGNIRHVYTKGLHVLSSLQQYAHLLPRFIPMSNVRDVSRVFDRNEDEDRPMSVAEEILNGLREGSEKLLIPGVFTPDRRALIAAKEGTMADTAFTQWAESLLGVEKVAAFYRSEKIIWQKYSDSTDKWSERLESIGVRAATPDFYVKCLKHKDIRTALKRATRQQWVSLFVFLYDLPHMTSELAKDVPLKVRDGTITTHGSVSIYLPGAAAVSRLDKLPIEGMQPNFLHTDCYPSAASADDGDTDMSGVVSSADHAKVEDFFDRSMRITHFKIVGFLRDLIARVGRGNATAQKRAQVFWWCYDAYLASKAANDSDAKRTTLIEILGNDLRVDQKGKAVDSGTVIYLPKKDGVWPLLFPHISISLHDAFMTERPPHMRDTHAAKVALSTSLRNVCDVPSYGDPLWHTMVAGNFKDLPHFRGAGLEDRIAEIAKLKRLSPAWWSFGLPHKNESVSAEVKKITDILQQKTPPRDADRVLADPRSGHTFFRNEVYRTPICPPFVGDRFREAVRSNTLDPAKCERDAMSDENTIEIIVTILKWLHHNPELFFARVYPDGAPMSSEAHKHFDSEIAYFAHYAPWLPATITTPHTQRAIQQQQHGPRPAAGGGRGAGRGRGVAPAAAAAAAAGGAGGPSQQPAAGTVRHIWCPPCLVFAKGVFDGAGVPILDLPQADVDALRALDRDRPGDWGLGLTIHEKPTANDLINKLRAIRKYQQFFGSVPRLRMQVILDVVKAVYTLLSGDDYKDDHGRIKQYFESRNASDALIYTDQHQHQQQHGERDDASATPSHTWITLSEASWTGEGSSVPGLRLKDLYSTPAKCKDFFTKVLQVSELPPLSVYCDRYLAIQRTLTHTDDDKDDAEQMDENRRQALFKQLESAFGNILMWLEKDSSISLPSAFVSSAMVPIAWEDGTIVKLAAPSRAYRPDSDPPDSNQLRKAFSGKLDFVLIPPKRTKVVRRFYDKMGVRRITDVAKAEARGTNPVQVDGSSSGVPQLLTRGLKEHLCRLIFSSSTQGEGDKKLEQLLSDGGVLSAICEAKERYFEEVQAVYYIERSIDDTTGGGSSSSGQGQPPHPHNQTERVDSAPVVCETAQLQLTSQPYELLMHKKFVPGGVLPHLDIDLLKSLCAQLRVIFGLTHQQEEELKFFLFGGQHRQTTTSSSSGGATGAGGSSVGVSDVRIPFGLWRRIDQALSKTHGQVSGSSSSSAAAAAAAGGGGMSEISHNQSIDPSAHDEDMNDDPMGQRQQKQETGPSAKAILASKAKKETHPQPTVAKRTVPRITAIHRKGELKWEMQVNRCPGATRVLLEIYDASDRTAADADDEQEARPLAQLSPPIADAAPVFVVNPETVEGLELLHLYELIVRAEYPHHNKGGRRKHIKKSRDADTMDIDEESDPDSPTHASASSSKVKTELSPCMDFPTPLPAPSFVADGCTRMPDGWSPEDFYDKHKKDKELAPLKSAKIKLKFSSVQHASRYEVRYCFQQTFAAFDHVEETDRTTLEIKFAGDKDKDKANQTVHAQVRAVHGGNPAFCSEWSPLISLCPRGFTKILKHSTADGRVDDSSVVDEGGNLLHTAIKDDQPIRHKDMETDAALHGVAEVRHKGRRDEEDLTFEGISAQERQRIEQLMKDDRTRAAGTRIDPADVVKGSFVKFKFHWSGEIGGRIGRVSEPPNSSGEFACDYFYILPDVSVFKCSIEDNPHEVIARRLMRWVRLDFVEAMVTVTHLPPFCEVPNPSRDIQGVRSDQLKDYWCRCHLRQFEKQFIKPNDPAYNLVLEPLEPRHGLFASKYVDEYNRRRFSLSGDYFKGKWPAADMFAGGGGTSIGLTKGGMDVEWAVERNDIACSHWQANHPHGTMYREDVYRTLDHITTGVEGYPLPFGTRFLTASSPCQGFSTINVKGGVLDTENRKLIHSVTAYLDTLQPEHVMFENVVGMVHDTKNKSSDFYAFLLGLLNSGYGFKAKAMVASKYGCPTIRCRIIIMCWRWDKLEPDWPREVHPGAMPTIRDAISDLPPIHSELGSDVVTLYEGNEGQHNPDTSTSASAAAGAYGNGGASGGDLSAYATLMRDRPKHSTITDHQVGANPSQLPPLAAIDRPAKTVLCSVLEWPSRHPTQTNRVFTVREVSRLQSFPDSYTFCGGSALAHYKILGNAVPPLLAECIARQHTNNFASHPVDILNAALMPESIADASGANSGHVKLGEVNQQTTAAAATAAAAASSSASGGGAAQPKAKGKAKASPAAAAAATSPKAKGKSKPKAKASPSPKQQQQANNKGKKRSRPQESSAEDESSAESSSNEEEESSADSDSSSSSSSSGGQEDGEGDSGGEANNNKKAKGGKAKASSSSGGKKQQPAKKKQKVDGNNKGKGAKGK</sequence>
<dbReference type="GO" id="GO:0003886">
    <property type="term" value="F:DNA (cytosine-5-)-methyltransferase activity"/>
    <property type="evidence" value="ECO:0007669"/>
    <property type="project" value="UniProtKB-EC"/>
</dbReference>
<dbReference type="GO" id="GO:0005634">
    <property type="term" value="C:nucleus"/>
    <property type="evidence" value="ECO:0007669"/>
    <property type="project" value="TreeGrafter"/>
</dbReference>
<dbReference type="GO" id="GO:0003677">
    <property type="term" value="F:DNA binding"/>
    <property type="evidence" value="ECO:0007669"/>
    <property type="project" value="TreeGrafter"/>
</dbReference>
<evidence type="ECO:0000256" key="3">
    <source>
        <dbReference type="ARBA" id="ARBA00022679"/>
    </source>
</evidence>
<name>A0A0G4FNV7_VITBC</name>
<feature type="region of interest" description="Disordered" evidence="6">
    <location>
        <begin position="1519"/>
        <end position="1544"/>
    </location>
</feature>
<dbReference type="InterPro" id="IPR050390">
    <property type="entry name" value="C5-Methyltransferase"/>
</dbReference>
<dbReference type="Pfam" id="PF00145">
    <property type="entry name" value="DNA_methylase"/>
    <property type="match status" value="1"/>
</dbReference>
<dbReference type="EC" id="2.1.1.37" evidence="1"/>
<feature type="region of interest" description="Disordered" evidence="6">
    <location>
        <begin position="1655"/>
        <end position="1714"/>
    </location>
</feature>
<feature type="compositionally biased region" description="Low complexity" evidence="6">
    <location>
        <begin position="1058"/>
        <end position="1067"/>
    </location>
</feature>
<keyword evidence="3 5" id="KW-0808">Transferase</keyword>
<dbReference type="PROSITE" id="PS51679">
    <property type="entry name" value="SAM_MT_C5"/>
    <property type="match status" value="1"/>
</dbReference>
<dbReference type="Gene3D" id="3.40.50.150">
    <property type="entry name" value="Vaccinia Virus protein VP39"/>
    <property type="match status" value="1"/>
</dbReference>
<dbReference type="GO" id="GO:0044027">
    <property type="term" value="P:negative regulation of gene expression via chromosomal CpG island methylation"/>
    <property type="evidence" value="ECO:0007669"/>
    <property type="project" value="TreeGrafter"/>
</dbReference>
<dbReference type="Gene3D" id="3.90.120.10">
    <property type="entry name" value="DNA Methylase, subunit A, domain 2"/>
    <property type="match status" value="1"/>
</dbReference>
<reference evidence="7 8" key="1">
    <citation type="submission" date="2014-11" db="EMBL/GenBank/DDBJ databases">
        <authorList>
            <person name="Zhu J."/>
            <person name="Qi W."/>
            <person name="Song R."/>
        </authorList>
    </citation>
    <scope>NUCLEOTIDE SEQUENCE [LARGE SCALE GENOMIC DNA]</scope>
</reference>
<feature type="region of interest" description="Disordered" evidence="6">
    <location>
        <begin position="2675"/>
        <end position="2826"/>
    </location>
</feature>
<feature type="compositionally biased region" description="Low complexity" evidence="6">
    <location>
        <begin position="2759"/>
        <end position="2771"/>
    </location>
</feature>
<keyword evidence="2 5" id="KW-0489">Methyltransferase</keyword>
<protein>
    <recommendedName>
        <fullName evidence="1">DNA (cytosine-5-)-methyltransferase</fullName>
        <ecNumber evidence="1">2.1.1.37</ecNumber>
    </recommendedName>
</protein>
<feature type="region of interest" description="Disordered" evidence="6">
    <location>
        <begin position="1830"/>
        <end position="1868"/>
    </location>
</feature>
<proteinExistence type="inferred from homology"/>
<evidence type="ECO:0000256" key="1">
    <source>
        <dbReference type="ARBA" id="ARBA00011975"/>
    </source>
</evidence>
<feature type="active site" evidence="5">
    <location>
        <position position="2347"/>
    </location>
</feature>
<gene>
    <name evidence="7" type="ORF">Vbra_623</name>
</gene>
<dbReference type="VEuPathDB" id="CryptoDB:Vbra_623"/>
<dbReference type="PANTHER" id="PTHR10629">
    <property type="entry name" value="CYTOSINE-SPECIFIC METHYLTRANSFERASE"/>
    <property type="match status" value="1"/>
</dbReference>
<feature type="compositionally biased region" description="Low complexity" evidence="6">
    <location>
        <begin position="2691"/>
        <end position="2704"/>
    </location>
</feature>
<dbReference type="OrthoDB" id="1262810at2759"/>
<comment type="similarity">
    <text evidence="5">Belongs to the class I-like SAM-binding methyltransferase superfamily. C5-methyltransferase family.</text>
</comment>
<feature type="compositionally biased region" description="Low complexity" evidence="6">
    <location>
        <begin position="2794"/>
        <end position="2805"/>
    </location>
</feature>
<dbReference type="Proteomes" id="UP000041254">
    <property type="component" value="Unassembled WGS sequence"/>
</dbReference>
<evidence type="ECO:0000256" key="5">
    <source>
        <dbReference type="PROSITE-ProRule" id="PRU01016"/>
    </source>
</evidence>
<evidence type="ECO:0000313" key="8">
    <source>
        <dbReference type="Proteomes" id="UP000041254"/>
    </source>
</evidence>
<feature type="region of interest" description="Disordered" evidence="6">
    <location>
        <begin position="1052"/>
        <end position="1082"/>
    </location>
</feature>
<dbReference type="PANTHER" id="PTHR10629:SF52">
    <property type="entry name" value="DNA (CYTOSINE-5)-METHYLTRANSFERASE 1"/>
    <property type="match status" value="1"/>
</dbReference>
<feature type="compositionally biased region" description="Low complexity" evidence="6">
    <location>
        <begin position="2714"/>
        <end position="2727"/>
    </location>
</feature>
<keyword evidence="8" id="KW-1185">Reference proteome</keyword>
<feature type="compositionally biased region" description="Low complexity" evidence="6">
    <location>
        <begin position="1660"/>
        <end position="1672"/>
    </location>
</feature>
<dbReference type="STRING" id="1169540.A0A0G4FNV7"/>
<accession>A0A0G4FNV7</accession>
<feature type="compositionally biased region" description="Basic and acidic residues" evidence="6">
    <location>
        <begin position="12"/>
        <end position="21"/>
    </location>
</feature>
<keyword evidence="4 5" id="KW-0949">S-adenosyl-L-methionine</keyword>
<dbReference type="GO" id="GO:0032259">
    <property type="term" value="P:methylation"/>
    <property type="evidence" value="ECO:0007669"/>
    <property type="project" value="UniProtKB-KW"/>
</dbReference>
<dbReference type="InterPro" id="IPR029063">
    <property type="entry name" value="SAM-dependent_MTases_sf"/>
</dbReference>
<evidence type="ECO:0000313" key="7">
    <source>
        <dbReference type="EMBL" id="CEM15752.1"/>
    </source>
</evidence>
<dbReference type="EMBL" id="CDMY01000469">
    <property type="protein sequence ID" value="CEM15752.1"/>
    <property type="molecule type" value="Genomic_DNA"/>
</dbReference>
<evidence type="ECO:0000256" key="2">
    <source>
        <dbReference type="ARBA" id="ARBA00022603"/>
    </source>
</evidence>
<feature type="region of interest" description="Disordered" evidence="6">
    <location>
        <begin position="1"/>
        <end position="21"/>
    </location>
</feature>
<dbReference type="SUPFAM" id="SSF53335">
    <property type="entry name" value="S-adenosyl-L-methionine-dependent methyltransferases"/>
    <property type="match status" value="1"/>
</dbReference>
<feature type="compositionally biased region" description="Acidic residues" evidence="6">
    <location>
        <begin position="1846"/>
        <end position="1855"/>
    </location>
</feature>
<feature type="compositionally biased region" description="Acidic residues" evidence="6">
    <location>
        <begin position="2739"/>
        <end position="2758"/>
    </location>
</feature>
<dbReference type="InterPro" id="IPR001525">
    <property type="entry name" value="C5_MeTfrase"/>
</dbReference>
<evidence type="ECO:0000256" key="6">
    <source>
        <dbReference type="SAM" id="MobiDB-lite"/>
    </source>
</evidence>
<feature type="compositionally biased region" description="Basic residues" evidence="6">
    <location>
        <begin position="1830"/>
        <end position="1840"/>
    </location>
</feature>
<dbReference type="InParanoid" id="A0A0G4FNV7"/>
<dbReference type="NCBIfam" id="TIGR00675">
    <property type="entry name" value="dcm"/>
    <property type="match status" value="1"/>
</dbReference>
<feature type="compositionally biased region" description="Gly residues" evidence="6">
    <location>
        <begin position="1068"/>
        <end position="1078"/>
    </location>
</feature>
<evidence type="ECO:0000256" key="4">
    <source>
        <dbReference type="ARBA" id="ARBA00022691"/>
    </source>
</evidence>
<organism evidence="7 8">
    <name type="scientific">Vitrella brassicaformis (strain CCMP3155)</name>
    <dbReference type="NCBI Taxonomy" id="1169540"/>
    <lineage>
        <taxon>Eukaryota</taxon>
        <taxon>Sar</taxon>
        <taxon>Alveolata</taxon>
        <taxon>Colpodellida</taxon>
        <taxon>Vitrellaceae</taxon>
        <taxon>Vitrella</taxon>
    </lineage>
</organism>